<evidence type="ECO:0000313" key="8">
    <source>
        <dbReference type="Proteomes" id="UP000799291"/>
    </source>
</evidence>
<protein>
    <submittedName>
        <fullName evidence="7">Cytochrome P450</fullName>
    </submittedName>
</protein>
<feature type="transmembrane region" description="Helical" evidence="6">
    <location>
        <begin position="14"/>
        <end position="38"/>
    </location>
</feature>
<dbReference type="Proteomes" id="UP000799291">
    <property type="component" value="Unassembled WGS sequence"/>
</dbReference>
<comment type="similarity">
    <text evidence="1 5">Belongs to the cytochrome P450 family.</text>
</comment>
<dbReference type="GO" id="GO:0005506">
    <property type="term" value="F:iron ion binding"/>
    <property type="evidence" value="ECO:0007669"/>
    <property type="project" value="InterPro"/>
</dbReference>
<dbReference type="AlphaFoldDB" id="A0A6G1ID58"/>
<dbReference type="GO" id="GO:0016705">
    <property type="term" value="F:oxidoreductase activity, acting on paired donors, with incorporation or reduction of molecular oxygen"/>
    <property type="evidence" value="ECO:0007669"/>
    <property type="project" value="InterPro"/>
</dbReference>
<keyword evidence="4 5" id="KW-0408">Iron</keyword>
<keyword evidence="6" id="KW-1133">Transmembrane helix</keyword>
<dbReference type="SUPFAM" id="SSF48264">
    <property type="entry name" value="Cytochrome P450"/>
    <property type="match status" value="1"/>
</dbReference>
<keyword evidence="6" id="KW-0472">Membrane</keyword>
<dbReference type="InterPro" id="IPR036396">
    <property type="entry name" value="Cyt_P450_sf"/>
</dbReference>
<dbReference type="InterPro" id="IPR050529">
    <property type="entry name" value="CYP450_sterol_14alpha_dmase"/>
</dbReference>
<evidence type="ECO:0000256" key="3">
    <source>
        <dbReference type="ARBA" id="ARBA00022723"/>
    </source>
</evidence>
<dbReference type="GO" id="GO:0008395">
    <property type="term" value="F:steroid hydroxylase activity"/>
    <property type="evidence" value="ECO:0007669"/>
    <property type="project" value="TreeGrafter"/>
</dbReference>
<evidence type="ECO:0000313" key="7">
    <source>
        <dbReference type="EMBL" id="KAF2675970.1"/>
    </source>
</evidence>
<keyword evidence="6" id="KW-0812">Transmembrane</keyword>
<dbReference type="EMBL" id="MU005642">
    <property type="protein sequence ID" value="KAF2675970.1"/>
    <property type="molecule type" value="Genomic_DNA"/>
</dbReference>
<evidence type="ECO:0000256" key="4">
    <source>
        <dbReference type="ARBA" id="ARBA00023004"/>
    </source>
</evidence>
<name>A0A6G1ID58_9PLEO</name>
<evidence type="ECO:0000256" key="1">
    <source>
        <dbReference type="ARBA" id="ARBA00010617"/>
    </source>
</evidence>
<dbReference type="Pfam" id="PF00067">
    <property type="entry name" value="p450"/>
    <property type="match status" value="1"/>
</dbReference>
<evidence type="ECO:0000256" key="2">
    <source>
        <dbReference type="ARBA" id="ARBA00022617"/>
    </source>
</evidence>
<keyword evidence="3 5" id="KW-0479">Metal-binding</keyword>
<keyword evidence="5" id="KW-0503">Monooxygenase</keyword>
<keyword evidence="2 5" id="KW-0349">Heme</keyword>
<evidence type="ECO:0000256" key="5">
    <source>
        <dbReference type="RuleBase" id="RU000461"/>
    </source>
</evidence>
<dbReference type="PANTHER" id="PTHR24304:SF2">
    <property type="entry name" value="24-HYDROXYCHOLESTEROL 7-ALPHA-HYDROXYLASE"/>
    <property type="match status" value="1"/>
</dbReference>
<keyword evidence="5" id="KW-0560">Oxidoreductase</keyword>
<proteinExistence type="inferred from homology"/>
<accession>A0A6G1ID58</accession>
<dbReference type="PROSITE" id="PS00086">
    <property type="entry name" value="CYTOCHROME_P450"/>
    <property type="match status" value="1"/>
</dbReference>
<dbReference type="Gene3D" id="1.10.630.10">
    <property type="entry name" value="Cytochrome P450"/>
    <property type="match status" value="1"/>
</dbReference>
<organism evidence="7 8">
    <name type="scientific">Lentithecium fluviatile CBS 122367</name>
    <dbReference type="NCBI Taxonomy" id="1168545"/>
    <lineage>
        <taxon>Eukaryota</taxon>
        <taxon>Fungi</taxon>
        <taxon>Dikarya</taxon>
        <taxon>Ascomycota</taxon>
        <taxon>Pezizomycotina</taxon>
        <taxon>Dothideomycetes</taxon>
        <taxon>Pleosporomycetidae</taxon>
        <taxon>Pleosporales</taxon>
        <taxon>Massarineae</taxon>
        <taxon>Lentitheciaceae</taxon>
        <taxon>Lentithecium</taxon>
    </lineage>
</organism>
<sequence>MEPSQSSSSIVRSLLAYCTELSAIAKVALFLALVYFLWRLTRFSVIPALHPDEPQEYPYWIPAVGHLFSFFQDSDRLLAQARIYFGNTRDPFAVTVAGRKLYVLTKATDVSEAYRNIKNLSFNVFVQEMLRTIGCTNFCVEELYRALPPDKDGFPNPQSKPLAVLARDMHIQQLYPGDYLDALGKDFDRYFDHHFNRDTILQECSYAEAGPENSLSVPLLVWCSDTLVRAGQEAYFGRLLEEIDPKYTWKFLHWDDISYQLQFQYPKWLSSKMHKGKDELVQGMLKYLDTPQEKRSGDAWFVKAIEDELNALNLTIYDISVVMVTIYWGINTNTRKAAFWLLGFILQDPELYHSLCEEIQPAFSQGSSSFTPDAHYLLEKCPRLNAAWDETVRMSAFSASVRHVLEDTVIGGKLLRKGSRLMIPYRQLHFDQSVFGAEVDSFKPDRFIKDKTLTRGGSWRPFGGGTTQCPGRYAAKQVVLSFVAMLLKRFHVELDGPQKLPEPQLGKPVLGIVASKGDLRVRITPRTP</sequence>
<dbReference type="GO" id="GO:0020037">
    <property type="term" value="F:heme binding"/>
    <property type="evidence" value="ECO:0007669"/>
    <property type="project" value="InterPro"/>
</dbReference>
<evidence type="ECO:0000256" key="6">
    <source>
        <dbReference type="SAM" id="Phobius"/>
    </source>
</evidence>
<dbReference type="CDD" id="cd11040">
    <property type="entry name" value="CYP7_CYP8-like"/>
    <property type="match status" value="1"/>
</dbReference>
<dbReference type="PANTHER" id="PTHR24304">
    <property type="entry name" value="CYTOCHROME P450 FAMILY 7"/>
    <property type="match status" value="1"/>
</dbReference>
<keyword evidence="8" id="KW-1185">Reference proteome</keyword>
<dbReference type="InterPro" id="IPR001128">
    <property type="entry name" value="Cyt_P450"/>
</dbReference>
<dbReference type="OrthoDB" id="1470350at2759"/>
<dbReference type="InterPro" id="IPR017972">
    <property type="entry name" value="Cyt_P450_CS"/>
</dbReference>
<gene>
    <name evidence="7" type="ORF">K458DRAFT_380609</name>
</gene>
<reference evidence="7" key="1">
    <citation type="journal article" date="2020" name="Stud. Mycol.">
        <title>101 Dothideomycetes genomes: a test case for predicting lifestyles and emergence of pathogens.</title>
        <authorList>
            <person name="Haridas S."/>
            <person name="Albert R."/>
            <person name="Binder M."/>
            <person name="Bloem J."/>
            <person name="Labutti K."/>
            <person name="Salamov A."/>
            <person name="Andreopoulos B."/>
            <person name="Baker S."/>
            <person name="Barry K."/>
            <person name="Bills G."/>
            <person name="Bluhm B."/>
            <person name="Cannon C."/>
            <person name="Castanera R."/>
            <person name="Culley D."/>
            <person name="Daum C."/>
            <person name="Ezra D."/>
            <person name="Gonzalez J."/>
            <person name="Henrissat B."/>
            <person name="Kuo A."/>
            <person name="Liang C."/>
            <person name="Lipzen A."/>
            <person name="Lutzoni F."/>
            <person name="Magnuson J."/>
            <person name="Mondo S."/>
            <person name="Nolan M."/>
            <person name="Ohm R."/>
            <person name="Pangilinan J."/>
            <person name="Park H.-J."/>
            <person name="Ramirez L."/>
            <person name="Alfaro M."/>
            <person name="Sun H."/>
            <person name="Tritt A."/>
            <person name="Yoshinaga Y."/>
            <person name="Zwiers L.-H."/>
            <person name="Turgeon B."/>
            <person name="Goodwin S."/>
            <person name="Spatafora J."/>
            <person name="Crous P."/>
            <person name="Grigoriev I."/>
        </authorList>
    </citation>
    <scope>NUCLEOTIDE SEQUENCE</scope>
    <source>
        <strain evidence="7">CBS 122367</strain>
    </source>
</reference>